<dbReference type="PANTHER" id="PTHR42791:SF1">
    <property type="entry name" value="N-ACETYLTRANSFERASE DOMAIN-CONTAINING PROTEIN"/>
    <property type="match status" value="1"/>
</dbReference>
<dbReference type="PANTHER" id="PTHR42791">
    <property type="entry name" value="GNAT FAMILY ACETYLTRANSFERASE"/>
    <property type="match status" value="1"/>
</dbReference>
<dbReference type="InterPro" id="IPR016181">
    <property type="entry name" value="Acyl_CoA_acyltransferase"/>
</dbReference>
<dbReference type="InterPro" id="IPR052523">
    <property type="entry name" value="Trichothecene_AcTrans"/>
</dbReference>
<accession>A0A8H3UEG0</accession>
<dbReference type="Proteomes" id="UP000490939">
    <property type="component" value="Unassembled WGS sequence"/>
</dbReference>
<comment type="caution">
    <text evidence="1">The sequence shown here is derived from an EMBL/GenBank/DDBJ whole genome shotgun (WGS) entry which is preliminary data.</text>
</comment>
<proteinExistence type="predicted"/>
<reference evidence="1 3" key="1">
    <citation type="submission" date="2018-12" db="EMBL/GenBank/DDBJ databases">
        <title>Venturia inaequalis Genome Resource.</title>
        <authorList>
            <person name="Lichtner F.J."/>
        </authorList>
    </citation>
    <scope>NUCLEOTIDE SEQUENCE [LARGE SCALE GENOMIC DNA]</scope>
    <source>
        <strain evidence="1 3">120213</strain>
        <strain evidence="2 4">DMI_063113</strain>
    </source>
</reference>
<sequence>MATFRAASEDEDEKLSLILCNAFLPLWNHNWFQNISTPLNPIPLTNEYKPQIPLTPLQTSRLKFYHALIKLTRAHGGSISITSVPQTSPPNTTPSPTQVDDIGAIILWLPPKKRITLPFSIPKLLTSGFLSALANYGLTSIYRLQAIFESNVDQMFATHVQAKSGFLPADCGFVQMLAINPKFAGRGYASALLGWKCARHFEEFGGVPVILDTTTEAGVRAYLRLGFEVLEERMVHTGTDAGGILLKGDAGGGVKEEAARVCVQRVMMKMPDDNV</sequence>
<keyword evidence="4" id="KW-1185">Reference proteome</keyword>
<dbReference type="Gene3D" id="3.40.630.30">
    <property type="match status" value="1"/>
</dbReference>
<dbReference type="EMBL" id="WNWS01000421">
    <property type="protein sequence ID" value="KAE9968113.1"/>
    <property type="molecule type" value="Genomic_DNA"/>
</dbReference>
<dbReference type="Proteomes" id="UP000447873">
    <property type="component" value="Unassembled WGS sequence"/>
</dbReference>
<evidence type="ECO:0000313" key="1">
    <source>
        <dbReference type="EMBL" id="KAE9968113.1"/>
    </source>
</evidence>
<evidence type="ECO:0000313" key="3">
    <source>
        <dbReference type="Proteomes" id="UP000447873"/>
    </source>
</evidence>
<name>A0A8H3UEG0_VENIN</name>
<gene>
    <name evidence="2" type="ORF">EG327_009945</name>
    <name evidence="1" type="ORF">EG328_007783</name>
</gene>
<dbReference type="AlphaFoldDB" id="A0A8H3UEG0"/>
<evidence type="ECO:0000313" key="4">
    <source>
        <dbReference type="Proteomes" id="UP000490939"/>
    </source>
</evidence>
<dbReference type="SUPFAM" id="SSF55729">
    <property type="entry name" value="Acyl-CoA N-acyltransferases (Nat)"/>
    <property type="match status" value="1"/>
</dbReference>
<dbReference type="CDD" id="cd04301">
    <property type="entry name" value="NAT_SF"/>
    <property type="match status" value="1"/>
</dbReference>
<protein>
    <recommendedName>
        <fullName evidence="5">N-acetyltransferase domain-containing protein</fullName>
    </recommendedName>
</protein>
<evidence type="ECO:0008006" key="5">
    <source>
        <dbReference type="Google" id="ProtNLM"/>
    </source>
</evidence>
<dbReference type="EMBL" id="WNWR01000686">
    <property type="protein sequence ID" value="KAE9971230.1"/>
    <property type="molecule type" value="Genomic_DNA"/>
</dbReference>
<organism evidence="1 3">
    <name type="scientific">Venturia inaequalis</name>
    <name type="common">Apple scab fungus</name>
    <dbReference type="NCBI Taxonomy" id="5025"/>
    <lineage>
        <taxon>Eukaryota</taxon>
        <taxon>Fungi</taxon>
        <taxon>Dikarya</taxon>
        <taxon>Ascomycota</taxon>
        <taxon>Pezizomycotina</taxon>
        <taxon>Dothideomycetes</taxon>
        <taxon>Pleosporomycetidae</taxon>
        <taxon>Venturiales</taxon>
        <taxon>Venturiaceae</taxon>
        <taxon>Venturia</taxon>
    </lineage>
</organism>
<evidence type="ECO:0000313" key="2">
    <source>
        <dbReference type="EMBL" id="KAE9971230.1"/>
    </source>
</evidence>